<dbReference type="Gene3D" id="1.10.10.10">
    <property type="entry name" value="Winged helix-like DNA-binding domain superfamily/Winged helix DNA-binding domain"/>
    <property type="match status" value="1"/>
</dbReference>
<dbReference type="Gene3D" id="3.40.50.300">
    <property type="entry name" value="P-loop containing nucleotide triphosphate hydrolases"/>
    <property type="match status" value="1"/>
</dbReference>
<dbReference type="GO" id="GO:0005829">
    <property type="term" value="C:cytosol"/>
    <property type="evidence" value="ECO:0007669"/>
    <property type="project" value="UniProtKB-ARBA"/>
</dbReference>
<dbReference type="Proteomes" id="UP001152795">
    <property type="component" value="Unassembled WGS sequence"/>
</dbReference>
<keyword evidence="2" id="KW-0677">Repeat</keyword>
<dbReference type="OrthoDB" id="1357022at2759"/>
<comment type="caution">
    <text evidence="4">The sequence shown here is derived from an EMBL/GenBank/DDBJ whole genome shotgun (WGS) entry which is preliminary data.</text>
</comment>
<dbReference type="EMBL" id="CACRXK020022130">
    <property type="protein sequence ID" value="CAB4036521.1"/>
    <property type="molecule type" value="Genomic_DNA"/>
</dbReference>
<dbReference type="Pfam" id="PF00931">
    <property type="entry name" value="NB-ARC"/>
    <property type="match status" value="1"/>
</dbReference>
<dbReference type="InterPro" id="IPR042197">
    <property type="entry name" value="Apaf_helical"/>
</dbReference>
<dbReference type="Gene3D" id="1.10.8.430">
    <property type="entry name" value="Helical domain of apoptotic protease-activating factors"/>
    <property type="match status" value="1"/>
</dbReference>
<proteinExistence type="predicted"/>
<dbReference type="AlphaFoldDB" id="A0A6S7JZE8"/>
<dbReference type="GO" id="GO:0043531">
    <property type="term" value="F:ADP binding"/>
    <property type="evidence" value="ECO:0007669"/>
    <property type="project" value="InterPro"/>
</dbReference>
<accession>A0A6S7JZE8</accession>
<evidence type="ECO:0000256" key="2">
    <source>
        <dbReference type="ARBA" id="ARBA00022737"/>
    </source>
</evidence>
<keyword evidence="5" id="KW-1185">Reference proteome</keyword>
<organism evidence="4 5">
    <name type="scientific">Paramuricea clavata</name>
    <name type="common">Red gorgonian</name>
    <name type="synonym">Violescent sea-whip</name>
    <dbReference type="NCBI Taxonomy" id="317549"/>
    <lineage>
        <taxon>Eukaryota</taxon>
        <taxon>Metazoa</taxon>
        <taxon>Cnidaria</taxon>
        <taxon>Anthozoa</taxon>
        <taxon>Octocorallia</taxon>
        <taxon>Malacalcyonacea</taxon>
        <taxon>Plexauridae</taxon>
        <taxon>Paramuricea</taxon>
    </lineage>
</organism>
<dbReference type="PANTHER" id="PTHR22845">
    <property type="entry name" value="APOPTOTIC PROTEASE-ACTIVATING FACTOR 1"/>
    <property type="match status" value="1"/>
</dbReference>
<gene>
    <name evidence="4" type="ORF">PACLA_8A031185</name>
</gene>
<evidence type="ECO:0000313" key="4">
    <source>
        <dbReference type="EMBL" id="CAB4036521.1"/>
    </source>
</evidence>
<evidence type="ECO:0000259" key="3">
    <source>
        <dbReference type="Pfam" id="PF00931"/>
    </source>
</evidence>
<evidence type="ECO:0000313" key="5">
    <source>
        <dbReference type="Proteomes" id="UP001152795"/>
    </source>
</evidence>
<feature type="domain" description="NB-ARC" evidence="3">
    <location>
        <begin position="7"/>
        <end position="167"/>
    </location>
</feature>
<dbReference type="PANTHER" id="PTHR22845:SF5">
    <property type="entry name" value="APOPTOTIC PROTEASE-ACTIVATING FACTOR 1"/>
    <property type="match status" value="1"/>
</dbReference>
<reference evidence="4" key="1">
    <citation type="submission" date="2020-04" db="EMBL/GenBank/DDBJ databases">
        <authorList>
            <person name="Alioto T."/>
            <person name="Alioto T."/>
            <person name="Gomez Garrido J."/>
        </authorList>
    </citation>
    <scope>NUCLEOTIDE SEQUENCE</scope>
    <source>
        <strain evidence="4">A484AB</strain>
    </source>
</reference>
<dbReference type="InterPro" id="IPR002182">
    <property type="entry name" value="NB-ARC"/>
</dbReference>
<dbReference type="SUPFAM" id="SSF52540">
    <property type="entry name" value="P-loop containing nucleoside triphosphate hydrolases"/>
    <property type="match status" value="1"/>
</dbReference>
<evidence type="ECO:0000256" key="1">
    <source>
        <dbReference type="ARBA" id="ARBA00022703"/>
    </source>
</evidence>
<protein>
    <submittedName>
        <fullName evidence="4">WD repeat</fullName>
    </submittedName>
</protein>
<dbReference type="GO" id="GO:0006915">
    <property type="term" value="P:apoptotic process"/>
    <property type="evidence" value="ECO:0007669"/>
    <property type="project" value="UniProtKB-KW"/>
</dbReference>
<dbReference type="InterPro" id="IPR036388">
    <property type="entry name" value="WH-like_DNA-bd_sf"/>
</dbReference>
<sequence length="318" mass="34857">MVERRSEVDKVLGLLTKGNKVGVVGSLSGDVIGIRGMGGLGKTVLAQAVALDASKSRQVIWLDIGETPDRLALINVLIKVLGGTVSFSDIPAAQSWIKADTSDKDCLVVLDDVWSVDDAAVFDRLSGECQLLITTRDVNVVHGLGGSAYELETMTHDQSRALLYEYAGVTPGEQSKLSSNMQLIVSKVLVQCRGLPLALSLVGSNLIHSRTEQDWQDILEDLENADLERLRSLFSTDAYPHRNLLAAIDVSFQRLEESAREKFLDFAIFPEDIDIPSDILELFWSSIGTDKEKIACNPRESRYILAVLESKSLIQKGI</sequence>
<keyword evidence="1" id="KW-0053">Apoptosis</keyword>
<dbReference type="PRINTS" id="PR00364">
    <property type="entry name" value="DISEASERSIST"/>
</dbReference>
<dbReference type="InterPro" id="IPR027417">
    <property type="entry name" value="P-loop_NTPase"/>
</dbReference>
<name>A0A6S7JZE8_PARCT</name>